<dbReference type="Pfam" id="PF12796">
    <property type="entry name" value="Ank_2"/>
    <property type="match status" value="3"/>
</dbReference>
<dbReference type="PANTHER" id="PTHR24198:SF165">
    <property type="entry name" value="ANKYRIN REPEAT-CONTAINING PROTEIN-RELATED"/>
    <property type="match status" value="1"/>
</dbReference>
<dbReference type="PROSITE" id="PS50297">
    <property type="entry name" value="ANK_REP_REGION"/>
    <property type="match status" value="4"/>
</dbReference>
<keyword evidence="1" id="KW-0677">Repeat</keyword>
<name>A0ABR4HZR2_9EURO</name>
<keyword evidence="5" id="KW-1185">Reference proteome</keyword>
<evidence type="ECO:0000313" key="4">
    <source>
        <dbReference type="EMBL" id="KAL2820983.1"/>
    </source>
</evidence>
<gene>
    <name evidence="4" type="ORF">BDW59DRAFT_150391</name>
</gene>
<protein>
    <submittedName>
        <fullName evidence="4">Ankyrin repeat-containing domain protein</fullName>
    </submittedName>
</protein>
<dbReference type="SUPFAM" id="SSF48403">
    <property type="entry name" value="Ankyrin repeat"/>
    <property type="match status" value="4"/>
</dbReference>
<dbReference type="EMBL" id="JBFXLS010000066">
    <property type="protein sequence ID" value="KAL2820983.1"/>
    <property type="molecule type" value="Genomic_DNA"/>
</dbReference>
<evidence type="ECO:0000313" key="5">
    <source>
        <dbReference type="Proteomes" id="UP001610335"/>
    </source>
</evidence>
<sequence>MGFLNLPNEVILLLIPHLDYENEINALCRTTRWLHELLNPILYKRSLTQRNGGYTLERAAIHGSVSTGRLILEAGAPPDACGGKPWQPFALAALHGHSEIIGLLYEYGVDPCSTDNDWKNHLDDEEDHEDWKEGHPLSMAASYGHVSVVNLLLKYGVHPDLPTGKYEKRTALHLAAENGHLDVVRVLADAGSLINAQNRYGTTPLAFAARENQLKIVQFLLSRGADPNITTKNEGTSLCMASHSGNIDIVRCLLDHGATPNPSYPDGQKPLFQLSCAAEGGHDHIVNLLLSRFDYIKSSTEPYQQAVLLCVAALTGRTTLLTTLLTEHNYDPNLRVTDGRMFFPYYKFYNPTPKTALTWAAECNQPVAINILLSHGASITPPIDESPNDDSTNNDIPALLRAIEKGHQEAVAALLAHGANPNNPPGKALAAAVTNPPIFSLLLANNADPTIPPTNSSLLFHTLYYGNIDTLRILLDHPKGPELVVDPVPSESGLTGIPLFRLAIWGREEVLHLLLDRGLLTSLKDPLDHTGEDSLIRAAPHGGIPLVRLLLDIGFTIRGGDNTGYLINRSATAKEDPEGLLDFLLQNGCSIDDRDRAGRTALWLAAYEGNQGGMRRLLERGADPNVVCQGETALSVAARKKHVGAVEVILGVFDERGLDLGLVERLLKRAEEEEEDRRANSKADIVRVLRRFYWPRRYPVSTT</sequence>
<dbReference type="PRINTS" id="PR01415">
    <property type="entry name" value="ANKYRIN"/>
</dbReference>
<evidence type="ECO:0000256" key="3">
    <source>
        <dbReference type="PROSITE-ProRule" id="PRU00023"/>
    </source>
</evidence>
<feature type="repeat" description="ANK" evidence="3">
    <location>
        <begin position="132"/>
        <end position="164"/>
    </location>
</feature>
<dbReference type="PANTHER" id="PTHR24198">
    <property type="entry name" value="ANKYRIN REPEAT AND PROTEIN KINASE DOMAIN-CONTAINING PROTEIN"/>
    <property type="match status" value="1"/>
</dbReference>
<accession>A0ABR4HZR2</accession>
<comment type="caution">
    <text evidence="4">The sequence shown here is derived from an EMBL/GenBank/DDBJ whole genome shotgun (WGS) entry which is preliminary data.</text>
</comment>
<dbReference type="Gene3D" id="1.25.40.20">
    <property type="entry name" value="Ankyrin repeat-containing domain"/>
    <property type="match status" value="2"/>
</dbReference>
<feature type="repeat" description="ANK" evidence="3">
    <location>
        <begin position="167"/>
        <end position="199"/>
    </location>
</feature>
<dbReference type="PROSITE" id="PS50088">
    <property type="entry name" value="ANK_REPEAT"/>
    <property type="match status" value="5"/>
</dbReference>
<organism evidence="4 5">
    <name type="scientific">Aspergillus cavernicola</name>
    <dbReference type="NCBI Taxonomy" id="176166"/>
    <lineage>
        <taxon>Eukaryota</taxon>
        <taxon>Fungi</taxon>
        <taxon>Dikarya</taxon>
        <taxon>Ascomycota</taxon>
        <taxon>Pezizomycotina</taxon>
        <taxon>Eurotiomycetes</taxon>
        <taxon>Eurotiomycetidae</taxon>
        <taxon>Eurotiales</taxon>
        <taxon>Aspergillaceae</taxon>
        <taxon>Aspergillus</taxon>
        <taxon>Aspergillus subgen. Nidulantes</taxon>
    </lineage>
</organism>
<dbReference type="SMART" id="SM00248">
    <property type="entry name" value="ANK"/>
    <property type="match status" value="14"/>
</dbReference>
<dbReference type="InterPro" id="IPR002110">
    <property type="entry name" value="Ankyrin_rpt"/>
</dbReference>
<feature type="repeat" description="ANK" evidence="3">
    <location>
        <begin position="233"/>
        <end position="261"/>
    </location>
</feature>
<evidence type="ECO:0000256" key="2">
    <source>
        <dbReference type="ARBA" id="ARBA00023043"/>
    </source>
</evidence>
<feature type="repeat" description="ANK" evidence="3">
    <location>
        <begin position="200"/>
        <end position="232"/>
    </location>
</feature>
<keyword evidence="2 3" id="KW-0040">ANK repeat</keyword>
<proteinExistence type="predicted"/>
<evidence type="ECO:0000256" key="1">
    <source>
        <dbReference type="ARBA" id="ARBA00022737"/>
    </source>
</evidence>
<dbReference type="Proteomes" id="UP001610335">
    <property type="component" value="Unassembled WGS sequence"/>
</dbReference>
<dbReference type="Pfam" id="PF00023">
    <property type="entry name" value="Ank"/>
    <property type="match status" value="1"/>
</dbReference>
<reference evidence="4 5" key="1">
    <citation type="submission" date="2024-07" db="EMBL/GenBank/DDBJ databases">
        <title>Section-level genome sequencing and comparative genomics of Aspergillus sections Usti and Cavernicolus.</title>
        <authorList>
            <consortium name="Lawrence Berkeley National Laboratory"/>
            <person name="Nybo J.L."/>
            <person name="Vesth T.C."/>
            <person name="Theobald S."/>
            <person name="Frisvad J.C."/>
            <person name="Larsen T.O."/>
            <person name="Kjaerboelling I."/>
            <person name="Rothschild-Mancinelli K."/>
            <person name="Lyhne E.K."/>
            <person name="Kogle M.E."/>
            <person name="Barry K."/>
            <person name="Clum A."/>
            <person name="Na H."/>
            <person name="Ledsgaard L."/>
            <person name="Lin J."/>
            <person name="Lipzen A."/>
            <person name="Kuo A."/>
            <person name="Riley R."/>
            <person name="Mondo S."/>
            <person name="LaButti K."/>
            <person name="Haridas S."/>
            <person name="Pangalinan J."/>
            <person name="Salamov A.A."/>
            <person name="Simmons B.A."/>
            <person name="Magnuson J.K."/>
            <person name="Chen J."/>
            <person name="Drula E."/>
            <person name="Henrissat B."/>
            <person name="Wiebenga A."/>
            <person name="Lubbers R.J."/>
            <person name="Gomes A.C."/>
            <person name="Makela M.R."/>
            <person name="Stajich J."/>
            <person name="Grigoriev I.V."/>
            <person name="Mortensen U.H."/>
            <person name="De vries R.P."/>
            <person name="Baker S.E."/>
            <person name="Andersen M.R."/>
        </authorList>
    </citation>
    <scope>NUCLEOTIDE SEQUENCE [LARGE SCALE GENOMIC DNA]</scope>
    <source>
        <strain evidence="4 5">CBS 600.67</strain>
    </source>
</reference>
<feature type="repeat" description="ANK" evidence="3">
    <location>
        <begin position="597"/>
        <end position="629"/>
    </location>
</feature>
<dbReference type="InterPro" id="IPR036770">
    <property type="entry name" value="Ankyrin_rpt-contain_sf"/>
</dbReference>